<evidence type="ECO:0000313" key="9">
    <source>
        <dbReference type="Proteomes" id="UP000694548"/>
    </source>
</evidence>
<dbReference type="GO" id="GO:0003700">
    <property type="term" value="F:DNA-binding transcription factor activity"/>
    <property type="evidence" value="ECO:0007669"/>
    <property type="project" value="InterPro"/>
</dbReference>
<dbReference type="GO" id="GO:0003677">
    <property type="term" value="F:DNA binding"/>
    <property type="evidence" value="ECO:0007669"/>
    <property type="project" value="UniProtKB-KW"/>
</dbReference>
<keyword evidence="2" id="KW-0805">Transcription regulation</keyword>
<evidence type="ECO:0000256" key="1">
    <source>
        <dbReference type="ARBA" id="ARBA00006079"/>
    </source>
</evidence>
<dbReference type="PANTHER" id="PTHR15284">
    <property type="entry name" value="NUCLEAR FACTOR INTERLEUKIN-3-REGULATED PROTEIN"/>
    <property type="match status" value="1"/>
</dbReference>
<accession>A0A8C6NX90</accession>
<organism evidence="8 9">
    <name type="scientific">Nothobranchius furzeri</name>
    <name type="common">Turquoise killifish</name>
    <dbReference type="NCBI Taxonomy" id="105023"/>
    <lineage>
        <taxon>Eukaryota</taxon>
        <taxon>Metazoa</taxon>
        <taxon>Chordata</taxon>
        <taxon>Craniata</taxon>
        <taxon>Vertebrata</taxon>
        <taxon>Euteleostomi</taxon>
        <taxon>Actinopterygii</taxon>
        <taxon>Neopterygii</taxon>
        <taxon>Teleostei</taxon>
        <taxon>Neoteleostei</taxon>
        <taxon>Acanthomorphata</taxon>
        <taxon>Ovalentaria</taxon>
        <taxon>Atherinomorphae</taxon>
        <taxon>Cyprinodontiformes</taxon>
        <taxon>Nothobranchiidae</taxon>
        <taxon>Nothobranchius</taxon>
    </lineage>
</organism>
<keyword evidence="9" id="KW-1185">Reference proteome</keyword>
<dbReference type="GO" id="GO:0005634">
    <property type="term" value="C:nucleus"/>
    <property type="evidence" value="ECO:0007669"/>
    <property type="project" value="TreeGrafter"/>
</dbReference>
<keyword evidence="3" id="KW-0238">DNA-binding</keyword>
<reference evidence="8" key="2">
    <citation type="submission" date="2025-09" db="UniProtKB">
        <authorList>
            <consortium name="Ensembl"/>
        </authorList>
    </citation>
    <scope>IDENTIFICATION</scope>
</reference>
<evidence type="ECO:0000256" key="3">
    <source>
        <dbReference type="ARBA" id="ARBA00023125"/>
    </source>
</evidence>
<comment type="similarity">
    <text evidence="1">Belongs to the bZIP family. NFIL3 subfamily.</text>
</comment>
<dbReference type="GO" id="GO:0007623">
    <property type="term" value="P:circadian rhythm"/>
    <property type="evidence" value="ECO:0007669"/>
    <property type="project" value="TreeGrafter"/>
</dbReference>
<evidence type="ECO:0000259" key="7">
    <source>
        <dbReference type="PROSITE" id="PS50217"/>
    </source>
</evidence>
<dbReference type="InterPro" id="IPR046347">
    <property type="entry name" value="bZIP_sf"/>
</dbReference>
<dbReference type="CDD" id="cd14694">
    <property type="entry name" value="bZIP_NFIL3"/>
    <property type="match status" value="1"/>
</dbReference>
<reference evidence="8" key="1">
    <citation type="submission" date="2025-08" db="UniProtKB">
        <authorList>
            <consortium name="Ensembl"/>
        </authorList>
    </citation>
    <scope>IDENTIFICATION</scope>
</reference>
<proteinExistence type="inferred from homology"/>
<evidence type="ECO:0000313" key="8">
    <source>
        <dbReference type="Ensembl" id="ENSNFUP00015031859.1"/>
    </source>
</evidence>
<evidence type="ECO:0000256" key="4">
    <source>
        <dbReference type="ARBA" id="ARBA00023163"/>
    </source>
</evidence>
<sequence length="248" mass="27977">MESLSLPAQRSHDTTVIQLENGLARKGPRRKREFIPEERKDAVYWEKRHKNNEAAKRSRHKRRLNDFALETHLTALKEENAKLSAELTSIKLHFGLAHSAALTSRQSNQLLSHSSTQPMTSTSAYHQFLQRNHYWAGKDSSTIPNHQPSHPFLVPTYTLHSMKGYSYLNPAAAPGPGILSHLILPRHLLPMYSADPGAPLLKPIPTRAASDEDEEQQVPGLLYYSAPHPKNTPGRDKKCSPQKQYISD</sequence>
<feature type="region of interest" description="Disordered" evidence="6">
    <location>
        <begin position="203"/>
        <end position="248"/>
    </location>
</feature>
<dbReference type="Gene3D" id="1.20.5.170">
    <property type="match status" value="1"/>
</dbReference>
<dbReference type="Ensembl" id="ENSNFUT00015033299.1">
    <property type="protein sequence ID" value="ENSNFUP00015031859.1"/>
    <property type="gene ID" value="ENSNFUG00015015600.1"/>
</dbReference>
<dbReference type="InterPro" id="IPR047106">
    <property type="entry name" value="NFIL3-like_bZIP"/>
</dbReference>
<dbReference type="InterPro" id="IPR047229">
    <property type="entry name" value="NFIL3-like"/>
</dbReference>
<dbReference type="InterPro" id="IPR004827">
    <property type="entry name" value="bZIP"/>
</dbReference>
<evidence type="ECO:0000256" key="6">
    <source>
        <dbReference type="SAM" id="MobiDB-lite"/>
    </source>
</evidence>
<keyword evidence="5" id="KW-0539">Nucleus</keyword>
<dbReference type="PROSITE" id="PS00036">
    <property type="entry name" value="BZIP_BASIC"/>
    <property type="match status" value="1"/>
</dbReference>
<evidence type="ECO:0000256" key="2">
    <source>
        <dbReference type="ARBA" id="ARBA00023015"/>
    </source>
</evidence>
<feature type="domain" description="BZIP" evidence="7">
    <location>
        <begin position="41"/>
        <end position="91"/>
    </location>
</feature>
<dbReference type="GeneTree" id="ENSGT00940000160540"/>
<name>A0A8C6NX90_NOTFU</name>
<dbReference type="AlphaFoldDB" id="A0A8C6NX90"/>
<dbReference type="PANTHER" id="PTHR15284:SF7">
    <property type="entry name" value="NFIL3 LIKE PROTEIN"/>
    <property type="match status" value="1"/>
</dbReference>
<dbReference type="SUPFAM" id="SSF57959">
    <property type="entry name" value="Leucine zipper domain"/>
    <property type="match status" value="1"/>
</dbReference>
<dbReference type="PROSITE" id="PS50217">
    <property type="entry name" value="BZIP"/>
    <property type="match status" value="1"/>
</dbReference>
<dbReference type="Pfam" id="PF07716">
    <property type="entry name" value="bZIP_2"/>
    <property type="match status" value="1"/>
</dbReference>
<evidence type="ECO:0000256" key="5">
    <source>
        <dbReference type="ARBA" id="ARBA00023242"/>
    </source>
</evidence>
<protein>
    <recommendedName>
        <fullName evidence="7">BZIP domain-containing protein</fullName>
    </recommendedName>
</protein>
<keyword evidence="4" id="KW-0804">Transcription</keyword>
<dbReference type="FunFam" id="1.20.5.170:FF:000025">
    <property type="entry name" value="nuclear factor interleukin-3-regulated protein-like"/>
    <property type="match status" value="1"/>
</dbReference>
<dbReference type="Proteomes" id="UP000694548">
    <property type="component" value="Unassembled WGS sequence"/>
</dbReference>